<dbReference type="OMA" id="QRIRCKQ"/>
<dbReference type="RefSeq" id="XP_009516418.1">
    <property type="nucleotide sequence ID" value="XM_009518123.1"/>
</dbReference>
<sequence length="79" mass="9179">HNHPVGADYYKLYHEVRRVQDEALLADVEKLRKAGSNRKRILEYILEHSSAEPTMKDVHNLIARLEKKALSADTLEDRI</sequence>
<dbReference type="SMR" id="G4YJ03"/>
<dbReference type="EMBL" id="JH159151">
    <property type="protein sequence ID" value="EGZ29143.1"/>
    <property type="molecule type" value="Genomic_DNA"/>
</dbReference>
<dbReference type="InParanoid" id="G4YJ03"/>
<protein>
    <submittedName>
        <fullName evidence="1">Uncharacterized protein</fullName>
    </submittedName>
</protein>
<evidence type="ECO:0000313" key="1">
    <source>
        <dbReference type="EMBL" id="EGZ29143.1"/>
    </source>
</evidence>
<organism evidence="1 2">
    <name type="scientific">Phytophthora sojae (strain P6497)</name>
    <name type="common">Soybean stem and root rot agent</name>
    <name type="synonym">Phytophthora megasperma f. sp. glycines</name>
    <dbReference type="NCBI Taxonomy" id="1094619"/>
    <lineage>
        <taxon>Eukaryota</taxon>
        <taxon>Sar</taxon>
        <taxon>Stramenopiles</taxon>
        <taxon>Oomycota</taxon>
        <taxon>Peronosporomycetes</taxon>
        <taxon>Peronosporales</taxon>
        <taxon>Peronosporaceae</taxon>
        <taxon>Phytophthora</taxon>
    </lineage>
</organism>
<evidence type="ECO:0000313" key="2">
    <source>
        <dbReference type="Proteomes" id="UP000002640"/>
    </source>
</evidence>
<name>G4YJ03_PHYSP</name>
<dbReference type="GeneID" id="20650440"/>
<dbReference type="Proteomes" id="UP000002640">
    <property type="component" value="Unassembled WGS sequence"/>
</dbReference>
<proteinExistence type="predicted"/>
<gene>
    <name evidence="1" type="ORF">PHYSODRAFT_373993</name>
</gene>
<dbReference type="KEGG" id="psoj:PHYSODRAFT_373993"/>
<reference evidence="1 2" key="1">
    <citation type="journal article" date="2006" name="Science">
        <title>Phytophthora genome sequences uncover evolutionary origins and mechanisms of pathogenesis.</title>
        <authorList>
            <person name="Tyler B.M."/>
            <person name="Tripathy S."/>
            <person name="Zhang X."/>
            <person name="Dehal P."/>
            <person name="Jiang R.H."/>
            <person name="Aerts A."/>
            <person name="Arredondo F.D."/>
            <person name="Baxter L."/>
            <person name="Bensasson D."/>
            <person name="Beynon J.L."/>
            <person name="Chapman J."/>
            <person name="Damasceno C.M."/>
            <person name="Dorrance A.E."/>
            <person name="Dou D."/>
            <person name="Dickerman A.W."/>
            <person name="Dubchak I.L."/>
            <person name="Garbelotto M."/>
            <person name="Gijzen M."/>
            <person name="Gordon S.G."/>
            <person name="Govers F."/>
            <person name="Grunwald N.J."/>
            <person name="Huang W."/>
            <person name="Ivors K.L."/>
            <person name="Jones R.W."/>
            <person name="Kamoun S."/>
            <person name="Krampis K."/>
            <person name="Lamour K.H."/>
            <person name="Lee M.K."/>
            <person name="McDonald W.H."/>
            <person name="Medina M."/>
            <person name="Meijer H.J."/>
            <person name="Nordberg E.K."/>
            <person name="Maclean D.J."/>
            <person name="Ospina-Giraldo M.D."/>
            <person name="Morris P.F."/>
            <person name="Phuntumart V."/>
            <person name="Putnam N.H."/>
            <person name="Rash S."/>
            <person name="Rose J.K."/>
            <person name="Sakihama Y."/>
            <person name="Salamov A.A."/>
            <person name="Savidor A."/>
            <person name="Scheuring C.F."/>
            <person name="Smith B.M."/>
            <person name="Sobral B.W."/>
            <person name="Terry A."/>
            <person name="Torto-Alalibo T.A."/>
            <person name="Win J."/>
            <person name="Xu Z."/>
            <person name="Zhang H."/>
            <person name="Grigoriev I.V."/>
            <person name="Rokhsar D.S."/>
            <person name="Boore J.L."/>
        </authorList>
    </citation>
    <scope>NUCLEOTIDE SEQUENCE [LARGE SCALE GENOMIC DNA]</scope>
    <source>
        <strain evidence="1 2">P6497</strain>
    </source>
</reference>
<accession>G4YJ03</accession>
<dbReference type="STRING" id="1094619.G4YJ03"/>
<feature type="non-terminal residue" evidence="1">
    <location>
        <position position="1"/>
    </location>
</feature>
<feature type="non-terminal residue" evidence="1">
    <location>
        <position position="79"/>
    </location>
</feature>
<dbReference type="AlphaFoldDB" id="G4YJ03"/>
<keyword evidence="2" id="KW-1185">Reference proteome</keyword>